<keyword evidence="1" id="KW-1133">Transmembrane helix</keyword>
<evidence type="ECO:0000313" key="3">
    <source>
        <dbReference type="Proteomes" id="UP000734854"/>
    </source>
</evidence>
<keyword evidence="3" id="KW-1185">Reference proteome</keyword>
<keyword evidence="1" id="KW-0472">Membrane</keyword>
<evidence type="ECO:0008006" key="4">
    <source>
        <dbReference type="Google" id="ProtNLM"/>
    </source>
</evidence>
<dbReference type="Proteomes" id="UP000734854">
    <property type="component" value="Unassembled WGS sequence"/>
</dbReference>
<protein>
    <recommendedName>
        <fullName evidence="4">Transmembrane protein</fullName>
    </recommendedName>
</protein>
<dbReference type="EMBL" id="JACMSC010000002">
    <property type="protein sequence ID" value="KAG6532746.1"/>
    <property type="molecule type" value="Genomic_DNA"/>
</dbReference>
<organism evidence="2 3">
    <name type="scientific">Zingiber officinale</name>
    <name type="common">Ginger</name>
    <name type="synonym">Amomum zingiber</name>
    <dbReference type="NCBI Taxonomy" id="94328"/>
    <lineage>
        <taxon>Eukaryota</taxon>
        <taxon>Viridiplantae</taxon>
        <taxon>Streptophyta</taxon>
        <taxon>Embryophyta</taxon>
        <taxon>Tracheophyta</taxon>
        <taxon>Spermatophyta</taxon>
        <taxon>Magnoliopsida</taxon>
        <taxon>Liliopsida</taxon>
        <taxon>Zingiberales</taxon>
        <taxon>Zingiberaceae</taxon>
        <taxon>Zingiber</taxon>
    </lineage>
</organism>
<feature type="transmembrane region" description="Helical" evidence="1">
    <location>
        <begin position="170"/>
        <end position="186"/>
    </location>
</feature>
<accession>A0A8J5I2T8</accession>
<proteinExistence type="predicted"/>
<feature type="transmembrane region" description="Helical" evidence="1">
    <location>
        <begin position="106"/>
        <end position="125"/>
    </location>
</feature>
<reference evidence="2 3" key="1">
    <citation type="submission" date="2020-08" db="EMBL/GenBank/DDBJ databases">
        <title>Plant Genome Project.</title>
        <authorList>
            <person name="Zhang R.-G."/>
        </authorList>
    </citation>
    <scope>NUCLEOTIDE SEQUENCE [LARGE SCALE GENOMIC DNA]</scope>
    <source>
        <tissue evidence="2">Rhizome</tissue>
    </source>
</reference>
<dbReference type="AlphaFoldDB" id="A0A8J5I2T8"/>
<evidence type="ECO:0000313" key="2">
    <source>
        <dbReference type="EMBL" id="KAG6532746.1"/>
    </source>
</evidence>
<comment type="caution">
    <text evidence="2">The sequence shown here is derived from an EMBL/GenBank/DDBJ whole genome shotgun (WGS) entry which is preliminary data.</text>
</comment>
<gene>
    <name evidence="2" type="ORF">ZIOFF_006596</name>
</gene>
<evidence type="ECO:0000256" key="1">
    <source>
        <dbReference type="SAM" id="Phobius"/>
    </source>
</evidence>
<sequence>MTSHSKCLPCFGFSAAMQAHFLLLTICVSFYFFCSSSSAFYGNAARIYFELFAIFLTAAALLFLDLWAVDPVRRARAASSLLVPLILAFDSCGVLFDGAGGLDLYFHAYLLFLASVTAVFARVCVAEGRAGSAPVASTAALFVFLFLKLGAVVVFSCYSSERIDGGDADLPQFVLLAAGAMFTVAYL</sequence>
<keyword evidence="1" id="KW-0812">Transmembrane</keyword>
<feature type="transmembrane region" description="Helical" evidence="1">
    <location>
        <begin position="137"/>
        <end position="158"/>
    </location>
</feature>
<feature type="transmembrane region" description="Helical" evidence="1">
    <location>
        <begin position="47"/>
        <end position="69"/>
    </location>
</feature>
<feature type="transmembrane region" description="Helical" evidence="1">
    <location>
        <begin position="21"/>
        <end position="41"/>
    </location>
</feature>
<name>A0A8J5I2T8_ZINOF</name>